<keyword evidence="3 6" id="KW-0560">Oxidoreductase</keyword>
<organism evidence="8 9">
    <name type="scientific">Paenibacillus tyrfis</name>
    <dbReference type="NCBI Taxonomy" id="1501230"/>
    <lineage>
        <taxon>Bacteria</taxon>
        <taxon>Bacillati</taxon>
        <taxon>Bacillota</taxon>
        <taxon>Bacilli</taxon>
        <taxon>Bacillales</taxon>
        <taxon>Paenibacillaceae</taxon>
        <taxon>Paenibacillus</taxon>
    </lineage>
</organism>
<dbReference type="AlphaFoldDB" id="A0A081P8A4"/>
<comment type="catalytic activity">
    <reaction evidence="5">
        <text>N,N-dimethyl-1,4-phenylenediamine + anthranilate + 2 NAD(+) = 2-(4-dimethylaminophenyl)diazenylbenzoate + 2 NADH + 2 H(+)</text>
        <dbReference type="Rhea" id="RHEA:55872"/>
        <dbReference type="ChEBI" id="CHEBI:15378"/>
        <dbReference type="ChEBI" id="CHEBI:15783"/>
        <dbReference type="ChEBI" id="CHEBI:16567"/>
        <dbReference type="ChEBI" id="CHEBI:57540"/>
        <dbReference type="ChEBI" id="CHEBI:57945"/>
        <dbReference type="ChEBI" id="CHEBI:71579"/>
        <dbReference type="EC" id="1.7.1.17"/>
    </reaction>
    <physiologicalReaction direction="right-to-left" evidence="5">
        <dbReference type="Rhea" id="RHEA:55874"/>
    </physiologicalReaction>
</comment>
<evidence type="ECO:0000313" key="8">
    <source>
        <dbReference type="EMBL" id="KEQ26927.1"/>
    </source>
</evidence>
<comment type="similarity">
    <text evidence="6">Belongs to the azoreductase type 1 family.</text>
</comment>
<keyword evidence="2 6" id="KW-0288">FMN</keyword>
<evidence type="ECO:0000256" key="4">
    <source>
        <dbReference type="ARBA" id="ARBA00023027"/>
    </source>
</evidence>
<dbReference type="GO" id="GO:0016652">
    <property type="term" value="F:oxidoreductase activity, acting on NAD(P)H as acceptor"/>
    <property type="evidence" value="ECO:0007669"/>
    <property type="project" value="UniProtKB-UniRule"/>
</dbReference>
<dbReference type="GO" id="GO:0016655">
    <property type="term" value="F:oxidoreductase activity, acting on NAD(P)H, quinone or similar compound as acceptor"/>
    <property type="evidence" value="ECO:0007669"/>
    <property type="project" value="InterPro"/>
</dbReference>
<comment type="subunit">
    <text evidence="6">Homodimer.</text>
</comment>
<keyword evidence="4 6" id="KW-0520">NAD</keyword>
<name>A0A081P8A4_9BACL</name>
<dbReference type="HAMAP" id="MF_01216">
    <property type="entry name" value="Azoreductase_type1"/>
    <property type="match status" value="1"/>
</dbReference>
<dbReference type="Pfam" id="PF02525">
    <property type="entry name" value="Flavodoxin_2"/>
    <property type="match status" value="1"/>
</dbReference>
<dbReference type="GO" id="GO:0010181">
    <property type="term" value="F:FMN binding"/>
    <property type="evidence" value="ECO:0007669"/>
    <property type="project" value="UniProtKB-UniRule"/>
</dbReference>
<dbReference type="InterPro" id="IPR023048">
    <property type="entry name" value="NADH:quinone_OxRdtase_FMN_depd"/>
</dbReference>
<dbReference type="RefSeq" id="WP_036678322.1">
    <property type="nucleotide sequence ID" value="NZ_JNVM01000005.1"/>
</dbReference>
<evidence type="ECO:0000256" key="2">
    <source>
        <dbReference type="ARBA" id="ARBA00022643"/>
    </source>
</evidence>
<comment type="function">
    <text evidence="6">Also exhibits azoreductase activity. Catalyzes the reductive cleavage of the azo bond in aromatic azo compounds to the corresponding amines.</text>
</comment>
<feature type="domain" description="Flavodoxin-like fold" evidence="7">
    <location>
        <begin position="3"/>
        <end position="208"/>
    </location>
</feature>
<dbReference type="Gene3D" id="3.40.50.360">
    <property type="match status" value="1"/>
</dbReference>
<evidence type="ECO:0000256" key="6">
    <source>
        <dbReference type="HAMAP-Rule" id="MF_01216"/>
    </source>
</evidence>
<comment type="caution">
    <text evidence="6">Lacks conserved residue(s) required for the propagation of feature annotation.</text>
</comment>
<proteinExistence type="inferred from homology"/>
<reference evidence="8 9" key="1">
    <citation type="submission" date="2014-06" db="EMBL/GenBank/DDBJ databases">
        <title>Draft genome sequence of Paenibacillus sp. MSt1.</title>
        <authorList>
            <person name="Aw Y.K."/>
            <person name="Ong K.S."/>
            <person name="Gan H.M."/>
            <person name="Lee S.M."/>
        </authorList>
    </citation>
    <scope>NUCLEOTIDE SEQUENCE [LARGE SCALE GENOMIC DNA]</scope>
    <source>
        <strain evidence="8 9">MSt1</strain>
    </source>
</reference>
<dbReference type="eggNOG" id="COG1182">
    <property type="taxonomic scope" value="Bacteria"/>
</dbReference>
<keyword evidence="1 6" id="KW-0285">Flavoprotein</keyword>
<feature type="binding site" evidence="6">
    <location>
        <begin position="17"/>
        <end position="19"/>
    </location>
    <ligand>
        <name>FMN</name>
        <dbReference type="ChEBI" id="CHEBI:58210"/>
    </ligand>
</feature>
<evidence type="ECO:0000256" key="1">
    <source>
        <dbReference type="ARBA" id="ARBA00022630"/>
    </source>
</evidence>
<protein>
    <recommendedName>
        <fullName evidence="6">FMN dependent NADH:quinone oxidoreductase</fullName>
        <ecNumber evidence="6">1.6.5.-</ecNumber>
    </recommendedName>
    <alternativeName>
        <fullName evidence="6">Azo-dye reductase</fullName>
    </alternativeName>
    <alternativeName>
        <fullName evidence="6">FMN-dependent NADH-azo compound oxidoreductase</fullName>
    </alternativeName>
    <alternativeName>
        <fullName evidence="6">FMN-dependent NADH-azoreductase</fullName>
        <ecNumber evidence="6">1.7.1.17</ecNumber>
    </alternativeName>
</protein>
<comment type="cofactor">
    <cofactor evidence="6">
        <name>FMN</name>
        <dbReference type="ChEBI" id="CHEBI:58210"/>
    </cofactor>
    <text evidence="6">Binds 1 FMN per subunit.</text>
</comment>
<evidence type="ECO:0000256" key="5">
    <source>
        <dbReference type="ARBA" id="ARBA00048542"/>
    </source>
</evidence>
<evidence type="ECO:0000256" key="3">
    <source>
        <dbReference type="ARBA" id="ARBA00023002"/>
    </source>
</evidence>
<comment type="function">
    <text evidence="6">Quinone reductase that provides resistance to thiol-specific stress caused by electrophilic quinones.</text>
</comment>
<dbReference type="PANTHER" id="PTHR43741:SF7">
    <property type="entry name" value="FMN-DEPENDENT NADH:QUINONE OXIDOREDUCTASE"/>
    <property type="match status" value="1"/>
</dbReference>
<dbReference type="EC" id="1.7.1.17" evidence="6"/>
<dbReference type="SUPFAM" id="SSF52218">
    <property type="entry name" value="Flavoproteins"/>
    <property type="match status" value="1"/>
</dbReference>
<dbReference type="InterPro" id="IPR029039">
    <property type="entry name" value="Flavoprotein-like_sf"/>
</dbReference>
<evidence type="ECO:0000313" key="9">
    <source>
        <dbReference type="Proteomes" id="UP000028123"/>
    </source>
</evidence>
<gene>
    <name evidence="6" type="primary">azoR</name>
    <name evidence="8" type="ORF">ET33_29795</name>
</gene>
<dbReference type="EC" id="1.6.5.-" evidence="6"/>
<dbReference type="GO" id="GO:0009055">
    <property type="term" value="F:electron transfer activity"/>
    <property type="evidence" value="ECO:0007669"/>
    <property type="project" value="UniProtKB-UniRule"/>
</dbReference>
<sequence>MATVLYITANPHDDEKSYSMLVGKEFVHAYRSANPHDEVIHLDLYQMDIPQLDQDVFSGWGKLKEGVAFENLTEPEKMKVGRIGELVDQFVAADKYVFVTPIWNLSYPPVMKSYIDSICIAGKTFKYLPDIGRVGLLSDKKAVHIQASGSFLSPGSDDADLEMGHRHLKVIMEFVGVPSFEGIFVEGMAAKPEQEPAIKEKAIQQAREVALRF</sequence>
<accession>A0A081P8A4</accession>
<dbReference type="Proteomes" id="UP000028123">
    <property type="component" value="Unassembled WGS sequence"/>
</dbReference>
<dbReference type="InterPro" id="IPR003680">
    <property type="entry name" value="Flavodoxin_fold"/>
</dbReference>
<dbReference type="PANTHER" id="PTHR43741">
    <property type="entry name" value="FMN-DEPENDENT NADH-AZOREDUCTASE 1"/>
    <property type="match status" value="1"/>
</dbReference>
<dbReference type="InterPro" id="IPR050104">
    <property type="entry name" value="FMN-dep_NADH:Q_OxRdtase_AzoR1"/>
</dbReference>
<keyword evidence="9" id="KW-1185">Reference proteome</keyword>
<comment type="catalytic activity">
    <reaction evidence="6">
        <text>2 a quinone + NADH + H(+) = 2 a 1,4-benzosemiquinone + NAD(+)</text>
        <dbReference type="Rhea" id="RHEA:65952"/>
        <dbReference type="ChEBI" id="CHEBI:15378"/>
        <dbReference type="ChEBI" id="CHEBI:57540"/>
        <dbReference type="ChEBI" id="CHEBI:57945"/>
        <dbReference type="ChEBI" id="CHEBI:132124"/>
        <dbReference type="ChEBI" id="CHEBI:134225"/>
    </reaction>
</comment>
<dbReference type="OrthoDB" id="9805013at2"/>
<comment type="caution">
    <text evidence="8">The sequence shown here is derived from an EMBL/GenBank/DDBJ whole genome shotgun (WGS) entry which is preliminary data.</text>
</comment>
<evidence type="ECO:0000259" key="7">
    <source>
        <dbReference type="Pfam" id="PF02525"/>
    </source>
</evidence>
<dbReference type="EMBL" id="JNVM01000005">
    <property type="protein sequence ID" value="KEQ26927.1"/>
    <property type="molecule type" value="Genomic_DNA"/>
</dbReference>